<dbReference type="SUPFAM" id="SSF48371">
    <property type="entry name" value="ARM repeat"/>
    <property type="match status" value="1"/>
</dbReference>
<dbReference type="Pfam" id="PF21581">
    <property type="entry name" value="SCD"/>
    <property type="match status" value="1"/>
</dbReference>
<dbReference type="GO" id="GO:0000785">
    <property type="term" value="C:chromatin"/>
    <property type="evidence" value="ECO:0007669"/>
    <property type="project" value="TreeGrafter"/>
</dbReference>
<feature type="compositionally biased region" description="Basic and acidic residues" evidence="1">
    <location>
        <begin position="820"/>
        <end position="829"/>
    </location>
</feature>
<feature type="domain" description="SCD" evidence="2">
    <location>
        <begin position="436"/>
        <end position="521"/>
    </location>
</feature>
<dbReference type="InterPro" id="IPR039662">
    <property type="entry name" value="Cohesin_Scc3/SA"/>
</dbReference>
<proteinExistence type="predicted"/>
<evidence type="ECO:0000259" key="2">
    <source>
        <dbReference type="PROSITE" id="PS51425"/>
    </source>
</evidence>
<dbReference type="PANTHER" id="PTHR11199:SF0">
    <property type="entry name" value="LD34181P-RELATED"/>
    <property type="match status" value="1"/>
</dbReference>
<feature type="compositionally biased region" description="Polar residues" evidence="1">
    <location>
        <begin position="1169"/>
        <end position="1185"/>
    </location>
</feature>
<dbReference type="PROSITE" id="PS51425">
    <property type="entry name" value="SCD"/>
    <property type="match status" value="1"/>
</dbReference>
<dbReference type="GO" id="GO:0005634">
    <property type="term" value="C:nucleus"/>
    <property type="evidence" value="ECO:0007669"/>
    <property type="project" value="TreeGrafter"/>
</dbReference>
<dbReference type="Pfam" id="PF24571">
    <property type="entry name" value="HEAT_SCC3-SA"/>
    <property type="match status" value="1"/>
</dbReference>
<feature type="compositionally biased region" description="Polar residues" evidence="1">
    <location>
        <begin position="175"/>
        <end position="186"/>
    </location>
</feature>
<protein>
    <submittedName>
        <fullName evidence="3">Expressed protein</fullName>
    </submittedName>
</protein>
<feature type="region of interest" description="Disordered" evidence="1">
    <location>
        <begin position="801"/>
        <end position="838"/>
    </location>
</feature>
<feature type="compositionally biased region" description="Basic and acidic residues" evidence="1">
    <location>
        <begin position="101"/>
        <end position="111"/>
    </location>
</feature>
<feature type="compositionally biased region" description="Acidic residues" evidence="1">
    <location>
        <begin position="638"/>
        <end position="655"/>
    </location>
</feature>
<evidence type="ECO:0000313" key="4">
    <source>
        <dbReference type="Proteomes" id="UP001153365"/>
    </source>
</evidence>
<dbReference type="GO" id="GO:0003682">
    <property type="term" value="F:chromatin binding"/>
    <property type="evidence" value="ECO:0007669"/>
    <property type="project" value="TreeGrafter"/>
</dbReference>
<evidence type="ECO:0000313" key="3">
    <source>
        <dbReference type="EMBL" id="CAH7682287.1"/>
    </source>
</evidence>
<feature type="compositionally biased region" description="Basic residues" evidence="1">
    <location>
        <begin position="1469"/>
        <end position="1478"/>
    </location>
</feature>
<dbReference type="Proteomes" id="UP001153365">
    <property type="component" value="Unassembled WGS sequence"/>
</dbReference>
<organism evidence="3 4">
    <name type="scientific">Phakopsora pachyrhizi</name>
    <name type="common">Asian soybean rust disease fungus</name>
    <dbReference type="NCBI Taxonomy" id="170000"/>
    <lineage>
        <taxon>Eukaryota</taxon>
        <taxon>Fungi</taxon>
        <taxon>Dikarya</taxon>
        <taxon>Basidiomycota</taxon>
        <taxon>Pucciniomycotina</taxon>
        <taxon>Pucciniomycetes</taxon>
        <taxon>Pucciniales</taxon>
        <taxon>Phakopsoraceae</taxon>
        <taxon>Phakopsora</taxon>
    </lineage>
</organism>
<feature type="compositionally biased region" description="Polar residues" evidence="1">
    <location>
        <begin position="55"/>
        <end position="67"/>
    </location>
</feature>
<dbReference type="Pfam" id="PF08514">
    <property type="entry name" value="STAG"/>
    <property type="match status" value="1"/>
</dbReference>
<comment type="caution">
    <text evidence="3">The sequence shown here is derived from an EMBL/GenBank/DDBJ whole genome shotgun (WGS) entry which is preliminary data.</text>
</comment>
<feature type="compositionally biased region" description="Basic residues" evidence="1">
    <location>
        <begin position="802"/>
        <end position="811"/>
    </location>
</feature>
<dbReference type="InterPro" id="IPR016024">
    <property type="entry name" value="ARM-type_fold"/>
</dbReference>
<evidence type="ECO:0000256" key="1">
    <source>
        <dbReference type="SAM" id="MobiDB-lite"/>
    </source>
</evidence>
<feature type="region of interest" description="Disordered" evidence="1">
    <location>
        <begin position="723"/>
        <end position="759"/>
    </location>
</feature>
<gene>
    <name evidence="3" type="ORF">PPACK8108_LOCUS15118</name>
</gene>
<keyword evidence="4" id="KW-1185">Reference proteome</keyword>
<feature type="non-terminal residue" evidence="3">
    <location>
        <position position="1488"/>
    </location>
</feature>
<feature type="region of interest" description="Disordered" evidence="1">
    <location>
        <begin position="55"/>
        <end position="196"/>
    </location>
</feature>
<dbReference type="GO" id="GO:0008278">
    <property type="term" value="C:cohesin complex"/>
    <property type="evidence" value="ECO:0007669"/>
    <property type="project" value="TreeGrafter"/>
</dbReference>
<feature type="compositionally biased region" description="Polar residues" evidence="1">
    <location>
        <begin position="723"/>
        <end position="742"/>
    </location>
</feature>
<feature type="compositionally biased region" description="Basic and acidic residues" evidence="1">
    <location>
        <begin position="1423"/>
        <end position="1453"/>
    </location>
</feature>
<dbReference type="InterPro" id="IPR020839">
    <property type="entry name" value="SCD"/>
</dbReference>
<feature type="region of interest" description="Disordered" evidence="1">
    <location>
        <begin position="1152"/>
        <end position="1194"/>
    </location>
</feature>
<feature type="compositionally biased region" description="Acidic residues" evidence="1">
    <location>
        <begin position="750"/>
        <end position="759"/>
    </location>
</feature>
<dbReference type="EMBL" id="CALTRL010003990">
    <property type="protein sequence ID" value="CAH7682287.1"/>
    <property type="molecule type" value="Genomic_DNA"/>
</dbReference>
<feature type="region of interest" description="Disordered" evidence="1">
    <location>
        <begin position="1423"/>
        <end position="1488"/>
    </location>
</feature>
<name>A0AAV0B628_PHAPC</name>
<reference evidence="3" key="1">
    <citation type="submission" date="2022-06" db="EMBL/GenBank/DDBJ databases">
        <authorList>
            <consortium name="SYNGENTA / RWTH Aachen University"/>
        </authorList>
    </citation>
    <scope>NUCLEOTIDE SEQUENCE</scope>
</reference>
<feature type="compositionally biased region" description="Basic and acidic residues" evidence="1">
    <location>
        <begin position="657"/>
        <end position="668"/>
    </location>
</feature>
<feature type="compositionally biased region" description="Basic residues" evidence="1">
    <location>
        <begin position="114"/>
        <end position="127"/>
    </location>
</feature>
<dbReference type="InterPro" id="IPR056396">
    <property type="entry name" value="HEAT_SCC3-SA"/>
</dbReference>
<dbReference type="PANTHER" id="PTHR11199">
    <property type="entry name" value="STROMAL ANTIGEN"/>
    <property type="match status" value="1"/>
</dbReference>
<dbReference type="InterPro" id="IPR013721">
    <property type="entry name" value="STAG"/>
</dbReference>
<dbReference type="GO" id="GO:0007062">
    <property type="term" value="P:sister chromatid cohesion"/>
    <property type="evidence" value="ECO:0007669"/>
    <property type="project" value="UniProtKB-ARBA"/>
</dbReference>
<feature type="region of interest" description="Disordered" evidence="1">
    <location>
        <begin position="635"/>
        <end position="668"/>
    </location>
</feature>
<sequence length="1488" mass="169346">MDDLIKIRKKKRILQKLLQRISKNFIFILKDRQSQLYHQIKGEVSVRMSNQIIRRSTREGVQQPTNQGEKKVVAVESRTLPNKRRSINVKTTTDDEEDLSEVERTDDDKQRSGGTKKKKKKKRKKESKGRDKNSITSEITPEKENDQSGQEEEEHYLSDRRGRQKASRRRRRSETVQINSSNTRPNQQDRIRGDTRLGTYRISSDNDLFNTISTGKSSLEPTLEDWIEMYKGRIEDDEDSKGEALAVLINFFLRCCGCNSTIDKHQALDLDAVTDTLDTAQDDFKQVPNQAYPIVDRGPKSASKRFREQLVSLLAGLINLAHVNLILYDDYFMPSVQSYLVSMSSSTLRSFRHTSTFISLFGLIKSLCETLSSVKKELMILNRKIQAETNQVNQQPNGNKAKKNDRLLEWKSKKKQVHSQKVSIENYLNELLDGVFFHRYRDADSTIRAECVRALWQSMKIVPDFFLEGNYLRYIGWVLSESSKEVRNEGLNALCELYDLEENIGSMQSFTTRYRSRLIEIAIGETDLSSRCLSIHVLTLIDKHGLLESKQRSKLGRLIYHEEPKVRRATGEFFNNLLADAFESRKTRMNALNNSSSNSNSKSFSKNSKSVLSKASEKWLKLKCLARLLSRLGRGHDSDEEPNDTIGDEEQDSFSDEPSRSNDNIRELRSRDGIVSALTRSYPEKGRIALAIEDIWNKVEIAQDWRELSKYLLLDHTASNTAKTSGLSGIPLSQIQNMNNCNPEDRQRDNEEEFDEEPIGEDYVLDDGLKLTESEETILVEVLVASMRKFSLTLTPKEDTARRRRNVRRKKPEAGITDDEAGHTDAEAAERDDDGNAEETANKVELTRIMIDLLPKLWSKFSTDPIRLAEISRVPKFLSLNLYLDLRMVSAFEEMWDTLTKEYLKQQRMEAIQAISTAIDHVSTKSKSLKHISESKIKNLDDALMLNLLDMTEDKTDVETNNFEVDEVLSLTLLLIKIANLIRQRDLTDVLQSKLPSNRSSPLDVIVSLANRGRLEYESEARLVEVALEIIQLNFTWYSAGLCRMMNTLKIPNASDQANNEDTIVASRKSRLDRALAFRDVVISIFKDYAIESSSNACGVVKRAAFIHLINTFLLCQSSFMPEEIRLECDQQTQYRCAGFIQAEIENFIERDAKDRGGGGGGGSDDESLSSSQVAENQTNQTSNCKKQRKSLVNPKRAEKIPSAIEFQSFEEFDLAVTTFSKAIRCGLIQVRHSVVILPHYGRINKLYDSSVEVLISALNESFTQNRGDSGMLSRYVKEVLVESFELFLKGSVKTDEKFVSLSKLLQSVVIIRGPRLRILPRFSSESYLKLHCDCIDWFVKRLIQVDEQNQSDPRDRLCSFFKGLISLLIGVEPRTALKIKLEKNRLLESSDSILLIQATSWDSIKQYGKRLDSIISKDPKLRSEVTGKKKPSESKVEKDVGLTGKDVAREIVDGTEGEGRSQAGRGAKVSKSKRKSIRTGAGLSKNK</sequence>
<feature type="compositionally biased region" description="Basic residues" evidence="1">
    <location>
        <begin position="162"/>
        <end position="172"/>
    </location>
</feature>
<accession>A0AAV0B628</accession>